<dbReference type="EMBL" id="AP019308">
    <property type="protein sequence ID" value="BBH19315.1"/>
    <property type="molecule type" value="Genomic_DNA"/>
</dbReference>
<accession>A0A3G9ITD4</accession>
<dbReference type="AlphaFoldDB" id="A0A3G9ITD4"/>
<reference evidence="1 2" key="1">
    <citation type="submission" date="2018-11" db="EMBL/GenBank/DDBJ databases">
        <title>Complete genome sequence of Paenibacillus baekrokdamisoli strain KCTC 33723.</title>
        <authorList>
            <person name="Kang S.W."/>
            <person name="Lee K.C."/>
            <person name="Kim K.K."/>
            <person name="Kim J.S."/>
            <person name="Kim D.S."/>
            <person name="Ko S.H."/>
            <person name="Yang S.H."/>
            <person name="Lee J.S."/>
        </authorList>
    </citation>
    <scope>NUCLEOTIDE SEQUENCE [LARGE SCALE GENOMIC DNA]</scope>
    <source>
        <strain evidence="1 2">KCTC 33723</strain>
    </source>
</reference>
<name>A0A3G9ITD4_9BACL</name>
<protein>
    <submittedName>
        <fullName evidence="1">Uncharacterized protein</fullName>
    </submittedName>
</protein>
<evidence type="ECO:0000313" key="1">
    <source>
        <dbReference type="EMBL" id="BBH19315.1"/>
    </source>
</evidence>
<sequence>MSEVERISVLKPVYGAEVELVGDEGESEPYHIIAEYRIGDQAYAGLQSVSMRKQDEVAFFRVLISEDTEPELESIEDEDEWETVAEAFDDLMFEGEEQP</sequence>
<dbReference type="InterPro" id="IPR009711">
    <property type="entry name" value="UPF0473"/>
</dbReference>
<dbReference type="RefSeq" id="WP_125653675.1">
    <property type="nucleotide sequence ID" value="NZ_AP019308.1"/>
</dbReference>
<dbReference type="KEGG" id="pbk:Back11_06600"/>
<evidence type="ECO:0000313" key="2">
    <source>
        <dbReference type="Proteomes" id="UP000275368"/>
    </source>
</evidence>
<keyword evidence="2" id="KW-1185">Reference proteome</keyword>
<gene>
    <name evidence="1" type="ORF">Back11_06600</name>
</gene>
<organism evidence="1 2">
    <name type="scientific">Paenibacillus baekrokdamisoli</name>
    <dbReference type="NCBI Taxonomy" id="1712516"/>
    <lineage>
        <taxon>Bacteria</taxon>
        <taxon>Bacillati</taxon>
        <taxon>Bacillota</taxon>
        <taxon>Bacilli</taxon>
        <taxon>Bacillales</taxon>
        <taxon>Paenibacillaceae</taxon>
        <taxon>Paenibacillus</taxon>
    </lineage>
</organism>
<dbReference type="OrthoDB" id="2990381at2"/>
<dbReference type="Proteomes" id="UP000275368">
    <property type="component" value="Chromosome"/>
</dbReference>
<proteinExistence type="predicted"/>
<dbReference type="Pfam" id="PF06949">
    <property type="entry name" value="DUF1292"/>
    <property type="match status" value="1"/>
</dbReference>